<gene>
    <name evidence="1" type="ORF">RV15_GL003011</name>
</gene>
<evidence type="ECO:0000313" key="1">
    <source>
        <dbReference type="EMBL" id="OJG92586.1"/>
    </source>
</evidence>
<proteinExistence type="predicted"/>
<dbReference type="SUPFAM" id="SSF55961">
    <property type="entry name" value="Bet v1-like"/>
    <property type="match status" value="1"/>
</dbReference>
<dbReference type="AlphaFoldDB" id="A0AA91GI51"/>
<evidence type="ECO:0000313" key="2">
    <source>
        <dbReference type="Proteomes" id="UP000183039"/>
    </source>
</evidence>
<evidence type="ECO:0008006" key="3">
    <source>
        <dbReference type="Google" id="ProtNLM"/>
    </source>
</evidence>
<comment type="caution">
    <text evidence="1">The sequence shown here is derived from an EMBL/GenBank/DDBJ whole genome shotgun (WGS) entry which is preliminary data.</text>
</comment>
<sequence length="193" mass="22156">MHSCQRIFCLNHSSYIFLTALGHTIFCKSLTMLDSKIIITYIISVLIKKKEGFDMKFSFELNTDTPMEKIWPFYEDINKWFSWEDDLEDISLNGEFTQNTTGSMTLSGQPSMEFTLVSVVPGKSFTDKTSIPDIGDIYFIHELNKNEQQTFIKHSVEFIPFNRKTTVKDLEFISQIFADVPSSVFSLIEAANG</sequence>
<name>A0AA91GI51_9ENTE</name>
<protein>
    <recommendedName>
        <fullName evidence="3">Polyketide cyclase</fullName>
    </recommendedName>
</protein>
<dbReference type="Gene3D" id="3.30.530.20">
    <property type="match status" value="1"/>
</dbReference>
<dbReference type="EMBL" id="JXLC01000005">
    <property type="protein sequence ID" value="OJG92586.1"/>
    <property type="molecule type" value="Genomic_DNA"/>
</dbReference>
<reference evidence="1 2" key="1">
    <citation type="submission" date="2014-12" db="EMBL/GenBank/DDBJ databases">
        <title>Draft genome sequences of 29 type strains of Enterococci.</title>
        <authorList>
            <person name="Zhong Z."/>
            <person name="Sun Z."/>
            <person name="Liu W."/>
            <person name="Zhang W."/>
            <person name="Zhang H."/>
        </authorList>
    </citation>
    <scope>NUCLEOTIDE SEQUENCE [LARGE SCALE GENOMIC DNA]</scope>
    <source>
        <strain evidence="1 2">DSM 22801</strain>
    </source>
</reference>
<accession>A0AA91GI51</accession>
<dbReference type="Proteomes" id="UP000183039">
    <property type="component" value="Unassembled WGS sequence"/>
</dbReference>
<organism evidence="1 2">
    <name type="scientific">Enterococcus silesiacus</name>
    <dbReference type="NCBI Taxonomy" id="332949"/>
    <lineage>
        <taxon>Bacteria</taxon>
        <taxon>Bacillati</taxon>
        <taxon>Bacillota</taxon>
        <taxon>Bacilli</taxon>
        <taxon>Lactobacillales</taxon>
        <taxon>Enterococcaceae</taxon>
        <taxon>Enterococcus</taxon>
    </lineage>
</organism>
<dbReference type="InterPro" id="IPR023393">
    <property type="entry name" value="START-like_dom_sf"/>
</dbReference>